<proteinExistence type="predicted"/>
<dbReference type="AlphaFoldDB" id="A0AAD7AKI8"/>
<name>A0AAD7AKI8_9AGAR</name>
<protein>
    <submittedName>
        <fullName evidence="1">Uncharacterized protein</fullName>
    </submittedName>
</protein>
<organism evidence="1 2">
    <name type="scientific">Mycena albidolilacea</name>
    <dbReference type="NCBI Taxonomy" id="1033008"/>
    <lineage>
        <taxon>Eukaryota</taxon>
        <taxon>Fungi</taxon>
        <taxon>Dikarya</taxon>
        <taxon>Basidiomycota</taxon>
        <taxon>Agaricomycotina</taxon>
        <taxon>Agaricomycetes</taxon>
        <taxon>Agaricomycetidae</taxon>
        <taxon>Agaricales</taxon>
        <taxon>Marasmiineae</taxon>
        <taxon>Mycenaceae</taxon>
        <taxon>Mycena</taxon>
    </lineage>
</organism>
<comment type="caution">
    <text evidence="1">The sequence shown here is derived from an EMBL/GenBank/DDBJ whole genome shotgun (WGS) entry which is preliminary data.</text>
</comment>
<evidence type="ECO:0000313" key="1">
    <source>
        <dbReference type="EMBL" id="KAJ7361325.1"/>
    </source>
</evidence>
<dbReference type="Proteomes" id="UP001218218">
    <property type="component" value="Unassembled WGS sequence"/>
</dbReference>
<dbReference type="EMBL" id="JARIHO010000005">
    <property type="protein sequence ID" value="KAJ7361325.1"/>
    <property type="molecule type" value="Genomic_DNA"/>
</dbReference>
<reference evidence="1" key="1">
    <citation type="submission" date="2023-03" db="EMBL/GenBank/DDBJ databases">
        <title>Massive genome expansion in bonnet fungi (Mycena s.s.) driven by repeated elements and novel gene families across ecological guilds.</title>
        <authorList>
            <consortium name="Lawrence Berkeley National Laboratory"/>
            <person name="Harder C.B."/>
            <person name="Miyauchi S."/>
            <person name="Viragh M."/>
            <person name="Kuo A."/>
            <person name="Thoen E."/>
            <person name="Andreopoulos B."/>
            <person name="Lu D."/>
            <person name="Skrede I."/>
            <person name="Drula E."/>
            <person name="Henrissat B."/>
            <person name="Morin E."/>
            <person name="Kohler A."/>
            <person name="Barry K."/>
            <person name="LaButti K."/>
            <person name="Morin E."/>
            <person name="Salamov A."/>
            <person name="Lipzen A."/>
            <person name="Mereny Z."/>
            <person name="Hegedus B."/>
            <person name="Baldrian P."/>
            <person name="Stursova M."/>
            <person name="Weitz H."/>
            <person name="Taylor A."/>
            <person name="Grigoriev I.V."/>
            <person name="Nagy L.G."/>
            <person name="Martin F."/>
            <person name="Kauserud H."/>
        </authorList>
    </citation>
    <scope>NUCLEOTIDE SEQUENCE</scope>
    <source>
        <strain evidence="1">CBHHK002</strain>
    </source>
</reference>
<accession>A0AAD7AKI8</accession>
<keyword evidence="2" id="KW-1185">Reference proteome</keyword>
<evidence type="ECO:0000313" key="2">
    <source>
        <dbReference type="Proteomes" id="UP001218218"/>
    </source>
</evidence>
<sequence length="93" mass="10113">MSAVEPEQEASLNDELIAKVAVYSVAREYEKYLGHYAAESDGKSLTDTQTKALLTGSAGAFIAHLVEGKKERVKDDVKEQLVQLAQKIDADGM</sequence>
<dbReference type="Pfam" id="PF12585">
    <property type="entry name" value="DUF3759"/>
    <property type="match status" value="1"/>
</dbReference>
<gene>
    <name evidence="1" type="ORF">DFH08DRAFT_951903</name>
</gene>
<dbReference type="InterPro" id="IPR022234">
    <property type="entry name" value="DUF3759"/>
</dbReference>